<protein>
    <recommendedName>
        <fullName evidence="3">NACHT domain-containing protein</fullName>
    </recommendedName>
</protein>
<dbReference type="SUPFAM" id="SSF52540">
    <property type="entry name" value="P-loop containing nucleoside triphosphate hydrolases"/>
    <property type="match status" value="1"/>
</dbReference>
<name>A0ABN9SPC1_9DINO</name>
<evidence type="ECO:0000256" key="1">
    <source>
        <dbReference type="ARBA" id="ARBA00022737"/>
    </source>
</evidence>
<evidence type="ECO:0000259" key="3">
    <source>
        <dbReference type="PROSITE" id="PS50837"/>
    </source>
</evidence>
<keyword evidence="1" id="KW-0677">Repeat</keyword>
<evidence type="ECO:0000313" key="5">
    <source>
        <dbReference type="Proteomes" id="UP001189429"/>
    </source>
</evidence>
<dbReference type="InterPro" id="IPR007111">
    <property type="entry name" value="NACHT_NTPase"/>
</dbReference>
<dbReference type="PANTHER" id="PTHR12155:SF41">
    <property type="entry name" value="SCHLAFEN ALBA-2 DOMAIN-CONTAINING PROTEIN"/>
    <property type="match status" value="1"/>
</dbReference>
<dbReference type="InterPro" id="IPR056884">
    <property type="entry name" value="NPHP3-like_N"/>
</dbReference>
<dbReference type="InterPro" id="IPR038461">
    <property type="entry name" value="Schlafen_AlbA_2_dom_sf"/>
</dbReference>
<dbReference type="PROSITE" id="PS50837">
    <property type="entry name" value="NACHT"/>
    <property type="match status" value="1"/>
</dbReference>
<keyword evidence="5" id="KW-1185">Reference proteome</keyword>
<gene>
    <name evidence="4" type="ORF">PCOR1329_LOCUS31307</name>
</gene>
<dbReference type="InterPro" id="IPR029684">
    <property type="entry name" value="Schlafen"/>
</dbReference>
<reference evidence="4" key="1">
    <citation type="submission" date="2023-10" db="EMBL/GenBank/DDBJ databases">
        <authorList>
            <person name="Chen Y."/>
            <person name="Shah S."/>
            <person name="Dougan E. K."/>
            <person name="Thang M."/>
            <person name="Chan C."/>
        </authorList>
    </citation>
    <scope>NUCLEOTIDE SEQUENCE [LARGE SCALE GENOMIC DNA]</scope>
</reference>
<dbReference type="InterPro" id="IPR027417">
    <property type="entry name" value="P-loop_NTPase"/>
</dbReference>
<feature type="domain" description="NACHT" evidence="3">
    <location>
        <begin position="295"/>
        <end position="420"/>
    </location>
</feature>
<evidence type="ECO:0000313" key="4">
    <source>
        <dbReference type="EMBL" id="CAK0833704.1"/>
    </source>
</evidence>
<evidence type="ECO:0000256" key="2">
    <source>
        <dbReference type="SAM" id="MobiDB-lite"/>
    </source>
</evidence>
<dbReference type="InterPro" id="IPR007421">
    <property type="entry name" value="Schlafen_AlbA_2_dom"/>
</dbReference>
<dbReference type="Proteomes" id="UP001189429">
    <property type="component" value="Unassembled WGS sequence"/>
</dbReference>
<feature type="non-terminal residue" evidence="4">
    <location>
        <position position="420"/>
    </location>
</feature>
<dbReference type="PANTHER" id="PTHR12155">
    <property type="entry name" value="SCHLAFEN"/>
    <property type="match status" value="1"/>
</dbReference>
<accession>A0ABN9SPC1</accession>
<sequence>MRAGSLTLLDASAEGTNVDVFGIRRSPVRAAGPLLDNPWPPAAPPATKRAAGDSPVSAAADSVARLGLDPRVVKTGYVLDEALPGGETSTIEFKSCMDRQSGDQGHFAISVVTGKVARYLSAFLNTSGGAILFGVEDSGRVSGCCLTERQRAACVKAIDAATQSLDPQVEVGAVSHWFAPVVGEPEGSLWVLVVVAEQTPGRQPVYYLNRSSTDAWIRRAESVYTMDAALIRQREAEFKSSGREIARSWRHLVWRALPFEEHMDLVRSDADMVPRFWVYESLADIIMGKEPPQGQLVLLIGPAGTGKTTLMTSMVKGGRGRRPEASGDWRNIAVVAHHFCMAGAPETLRAADFVHNAAAAFCTSPYMTAFKQRSLARAAEVLRITELPDASRAFGQLLRLCRTLEQPSRRLAFVVDGLDE</sequence>
<dbReference type="Gene3D" id="3.30.950.30">
    <property type="entry name" value="Schlafen, AAA domain"/>
    <property type="match status" value="1"/>
</dbReference>
<feature type="compositionally biased region" description="Low complexity" evidence="2">
    <location>
        <begin position="45"/>
        <end position="54"/>
    </location>
</feature>
<dbReference type="EMBL" id="CAUYUJ010012286">
    <property type="protein sequence ID" value="CAK0833704.1"/>
    <property type="molecule type" value="Genomic_DNA"/>
</dbReference>
<proteinExistence type="predicted"/>
<organism evidence="4 5">
    <name type="scientific">Prorocentrum cordatum</name>
    <dbReference type="NCBI Taxonomy" id="2364126"/>
    <lineage>
        <taxon>Eukaryota</taxon>
        <taxon>Sar</taxon>
        <taxon>Alveolata</taxon>
        <taxon>Dinophyceae</taxon>
        <taxon>Prorocentrales</taxon>
        <taxon>Prorocentraceae</taxon>
        <taxon>Prorocentrum</taxon>
    </lineage>
</organism>
<comment type="caution">
    <text evidence="4">The sequence shown here is derived from an EMBL/GenBank/DDBJ whole genome shotgun (WGS) entry which is preliminary data.</text>
</comment>
<dbReference type="Pfam" id="PF24883">
    <property type="entry name" value="NPHP3_N"/>
    <property type="match status" value="1"/>
</dbReference>
<dbReference type="Pfam" id="PF04326">
    <property type="entry name" value="SLFN_AlbA_2"/>
    <property type="match status" value="1"/>
</dbReference>
<feature type="region of interest" description="Disordered" evidence="2">
    <location>
        <begin position="32"/>
        <end position="54"/>
    </location>
</feature>